<dbReference type="RefSeq" id="WP_004292790.1">
    <property type="nucleotide sequence ID" value="NZ_CP032819.1"/>
</dbReference>
<dbReference type="Proteomes" id="UP000270673">
    <property type="component" value="Chromosome"/>
</dbReference>
<keyword evidence="2" id="KW-1185">Reference proteome</keyword>
<accession>A0A3S9VRM3</accession>
<gene>
    <name evidence="1" type="ORF">D8S85_05955</name>
</gene>
<dbReference type="EMBL" id="CP032819">
    <property type="protein sequence ID" value="AZS29140.1"/>
    <property type="molecule type" value="Genomic_DNA"/>
</dbReference>
<dbReference type="Pfam" id="PF13620">
    <property type="entry name" value="CarboxypepD_reg"/>
    <property type="match status" value="1"/>
</dbReference>
<dbReference type="SUPFAM" id="SSF49464">
    <property type="entry name" value="Carboxypeptidase regulatory domain-like"/>
    <property type="match status" value="1"/>
</dbReference>
<evidence type="ECO:0000313" key="1">
    <source>
        <dbReference type="EMBL" id="AZS29140.1"/>
    </source>
</evidence>
<dbReference type="AlphaFoldDB" id="A0A3S9VRM3"/>
<reference evidence="1 2" key="1">
    <citation type="submission" date="2018-10" db="EMBL/GenBank/DDBJ databases">
        <title>Butyricimonas faecalis sp. nov., isolated from human faeces and emended description of the genus Butyricimonas.</title>
        <authorList>
            <person name="Le Roy T."/>
            <person name="Van der Smissen P."/>
            <person name="Paquot A."/>
            <person name="Delzenne N."/>
            <person name="Muccioli G."/>
            <person name="Collet J.-F."/>
            <person name="Cani P.D."/>
        </authorList>
    </citation>
    <scope>NUCLEOTIDE SEQUENCE [LARGE SCALE GENOMIC DNA]</scope>
    <source>
        <strain evidence="1 2">H184</strain>
    </source>
</reference>
<dbReference type="OrthoDB" id="1028443at2"/>
<organism evidence="1 2">
    <name type="scientific">Butyricimonas faecalis</name>
    <dbReference type="NCBI Taxonomy" id="2093856"/>
    <lineage>
        <taxon>Bacteria</taxon>
        <taxon>Pseudomonadati</taxon>
        <taxon>Bacteroidota</taxon>
        <taxon>Bacteroidia</taxon>
        <taxon>Bacteroidales</taxon>
        <taxon>Odoribacteraceae</taxon>
        <taxon>Butyricimonas</taxon>
    </lineage>
</organism>
<proteinExistence type="predicted"/>
<dbReference type="PROSITE" id="PS51257">
    <property type="entry name" value="PROKAR_LIPOPROTEIN"/>
    <property type="match status" value="1"/>
</dbReference>
<name>A0A3S9VRM3_9BACT</name>
<dbReference type="GeneID" id="93102843"/>
<dbReference type="Gene3D" id="2.60.40.1120">
    <property type="entry name" value="Carboxypeptidase-like, regulatory domain"/>
    <property type="match status" value="1"/>
</dbReference>
<evidence type="ECO:0000313" key="2">
    <source>
        <dbReference type="Proteomes" id="UP000270673"/>
    </source>
</evidence>
<sequence length="400" mass="41384">MENLRNLSRWGMFAFLSVALCTSFVGCSDDDPDYSNVTPPTVSVSHSISGRVTGMDGNGLSATVSMNGESTQTGADGTFTFDDVDAGSYTLTASAPGKQSKETTVTVAESGSGANVVWNVSLPNEGTTIEVAANGDTEANVTSETIEGNDEGAVTVAVTVPETAELPAGSSIVVTPLYTLDEAEANTRATSRAAESVMLIGTSVACTDANATLSSPIELAYDVDAEVAQSITAQKYVNGQWVDAEYTVEGGQVIVFADQFTSYTLLFGADVTSSSTSTPLAFEQDLWDNLYGSGDMTVGSASFTYHIGTEITSSGTSRITAYLIEILARIAGAGVTTATGTYPINVTLPVGTALHVAGTQQVTTLTVSALNRSVSGRQYGDVAVVTTSYNRNHNGGTSDN</sequence>
<dbReference type="InterPro" id="IPR008969">
    <property type="entry name" value="CarboxyPept-like_regulatory"/>
</dbReference>
<protein>
    <submittedName>
        <fullName evidence="1">DUF2012 domain-containing protein</fullName>
    </submittedName>
</protein>
<dbReference type="KEGG" id="buy:D8S85_05955"/>